<dbReference type="CDD" id="cd01146">
    <property type="entry name" value="FhuD"/>
    <property type="match status" value="1"/>
</dbReference>
<evidence type="ECO:0000256" key="5">
    <source>
        <dbReference type="SAM" id="SignalP"/>
    </source>
</evidence>
<evidence type="ECO:0000256" key="3">
    <source>
        <dbReference type="ARBA" id="ARBA00022448"/>
    </source>
</evidence>
<dbReference type="PANTHER" id="PTHR30532">
    <property type="entry name" value="IRON III DICITRATE-BINDING PERIPLASMIC PROTEIN"/>
    <property type="match status" value="1"/>
</dbReference>
<evidence type="ECO:0000313" key="7">
    <source>
        <dbReference type="EMBL" id="MFD1722816.1"/>
    </source>
</evidence>
<dbReference type="Pfam" id="PF01497">
    <property type="entry name" value="Peripla_BP_2"/>
    <property type="match status" value="1"/>
</dbReference>
<evidence type="ECO:0000256" key="4">
    <source>
        <dbReference type="ARBA" id="ARBA00022729"/>
    </source>
</evidence>
<dbReference type="InterPro" id="IPR002491">
    <property type="entry name" value="ABC_transptr_periplasmic_BD"/>
</dbReference>
<comment type="caution">
    <text evidence="7">The sequence shown here is derived from an EMBL/GenBank/DDBJ whole genome shotgun (WGS) entry which is preliminary data.</text>
</comment>
<dbReference type="Gene3D" id="3.40.50.1980">
    <property type="entry name" value="Nitrogenase molybdenum iron protein domain"/>
    <property type="match status" value="2"/>
</dbReference>
<protein>
    <submittedName>
        <fullName evidence="7">Iron-siderophore ABC transporter substrate-binding protein</fullName>
    </submittedName>
</protein>
<feature type="domain" description="Fe/B12 periplasmic-binding" evidence="6">
    <location>
        <begin position="63"/>
        <end position="342"/>
    </location>
</feature>
<sequence length="345" mass="35746">MRLPRLLPALATAGAALLVLAGCSGATAPGSTTPSASSSDGTTYPITIPNAFGETTIEKKPTRVATVAWSNQEVPLALGVVPVGMPKATFGDDDGDGVLPWVEDRLKALGAKTPTLFDETSGIDFEAVADTRPDVILAAYSGLSQDDYDTLSKIAPVVAYPDQPWTTSLDDMIVLDSEGMGMKAQGEALVASLDEQVAAAAEKQPSIAGRSVAFVSPKGATDLGSLYVYTTHDPRAAFFEQLGMTTPEVVKAASAKSDAFYTELSAEASDRLDDVDVLVLYGSAETLKAMQADPLLGRIPAVKRGSVVVLGADGPLAASANPSPLSIGWGIDDYVERLAAAAQKV</sequence>
<evidence type="ECO:0000256" key="1">
    <source>
        <dbReference type="ARBA" id="ARBA00004196"/>
    </source>
</evidence>
<name>A0ABW4LKV9_9MICO</name>
<keyword evidence="4 5" id="KW-0732">Signal</keyword>
<feature type="signal peptide" evidence="5">
    <location>
        <begin position="1"/>
        <end position="21"/>
    </location>
</feature>
<organism evidence="7 8">
    <name type="scientific">Amnibacterium endophyticum</name>
    <dbReference type="NCBI Taxonomy" id="2109337"/>
    <lineage>
        <taxon>Bacteria</taxon>
        <taxon>Bacillati</taxon>
        <taxon>Actinomycetota</taxon>
        <taxon>Actinomycetes</taxon>
        <taxon>Micrococcales</taxon>
        <taxon>Microbacteriaceae</taxon>
        <taxon>Amnibacterium</taxon>
    </lineage>
</organism>
<comment type="subcellular location">
    <subcellularLocation>
        <location evidence="1">Cell envelope</location>
    </subcellularLocation>
</comment>
<keyword evidence="3" id="KW-0813">Transport</keyword>
<dbReference type="Proteomes" id="UP001597347">
    <property type="component" value="Unassembled WGS sequence"/>
</dbReference>
<dbReference type="PROSITE" id="PS50983">
    <property type="entry name" value="FE_B12_PBP"/>
    <property type="match status" value="1"/>
</dbReference>
<evidence type="ECO:0000259" key="6">
    <source>
        <dbReference type="PROSITE" id="PS50983"/>
    </source>
</evidence>
<gene>
    <name evidence="7" type="ORF">ACFSBI_14765</name>
</gene>
<dbReference type="PANTHER" id="PTHR30532:SF24">
    <property type="entry name" value="FERRIC ENTEROBACTIN-BINDING PERIPLASMIC PROTEIN FEPB"/>
    <property type="match status" value="1"/>
</dbReference>
<dbReference type="SUPFAM" id="SSF53807">
    <property type="entry name" value="Helical backbone' metal receptor"/>
    <property type="match status" value="1"/>
</dbReference>
<dbReference type="InterPro" id="IPR051313">
    <property type="entry name" value="Bact_iron-sidero_bind"/>
</dbReference>
<reference evidence="8" key="1">
    <citation type="journal article" date="2019" name="Int. J. Syst. Evol. Microbiol.">
        <title>The Global Catalogue of Microorganisms (GCM) 10K type strain sequencing project: providing services to taxonomists for standard genome sequencing and annotation.</title>
        <authorList>
            <consortium name="The Broad Institute Genomics Platform"/>
            <consortium name="The Broad Institute Genome Sequencing Center for Infectious Disease"/>
            <person name="Wu L."/>
            <person name="Ma J."/>
        </authorList>
    </citation>
    <scope>NUCLEOTIDE SEQUENCE [LARGE SCALE GENOMIC DNA]</scope>
    <source>
        <strain evidence="8">CGMCC 1.12471</strain>
    </source>
</reference>
<evidence type="ECO:0000313" key="8">
    <source>
        <dbReference type="Proteomes" id="UP001597347"/>
    </source>
</evidence>
<evidence type="ECO:0000256" key="2">
    <source>
        <dbReference type="ARBA" id="ARBA00008814"/>
    </source>
</evidence>
<accession>A0ABW4LKV9</accession>
<dbReference type="EMBL" id="JBHUEA010000029">
    <property type="protein sequence ID" value="MFD1722816.1"/>
    <property type="molecule type" value="Genomic_DNA"/>
</dbReference>
<dbReference type="PROSITE" id="PS51257">
    <property type="entry name" value="PROKAR_LIPOPROTEIN"/>
    <property type="match status" value="1"/>
</dbReference>
<comment type="similarity">
    <text evidence="2">Belongs to the bacterial solute-binding protein 8 family.</text>
</comment>
<proteinExistence type="inferred from homology"/>
<feature type="chain" id="PRO_5045536731" evidence="5">
    <location>
        <begin position="22"/>
        <end position="345"/>
    </location>
</feature>
<dbReference type="RefSeq" id="WP_377936254.1">
    <property type="nucleotide sequence ID" value="NZ_JBHUEA010000029.1"/>
</dbReference>
<keyword evidence="8" id="KW-1185">Reference proteome</keyword>